<comment type="caution">
    <text evidence="1">The sequence shown here is derived from an EMBL/GenBank/DDBJ whole genome shotgun (WGS) entry which is preliminary data.</text>
</comment>
<reference evidence="1 2" key="1">
    <citation type="journal article" date="2019" name="Mol. Ecol. Resour.">
        <title>Chromosome-level genome assembly of Triplophysa tibetana, a fish adapted to the harsh high-altitude environment of the Tibetan Plateau.</title>
        <authorList>
            <person name="Yang X."/>
            <person name="Liu H."/>
            <person name="Ma Z."/>
            <person name="Zou Y."/>
            <person name="Zou M."/>
            <person name="Mao Y."/>
            <person name="Li X."/>
            <person name="Wang H."/>
            <person name="Chen T."/>
            <person name="Wang W."/>
            <person name="Yang R."/>
        </authorList>
    </citation>
    <scope>NUCLEOTIDE SEQUENCE [LARGE SCALE GENOMIC DNA]</scope>
    <source>
        <strain evidence="1">TTIB1903HZAU</strain>
        <tissue evidence="1">Muscle</tissue>
    </source>
</reference>
<organism evidence="1 2">
    <name type="scientific">Triplophysa tibetana</name>
    <dbReference type="NCBI Taxonomy" id="1572043"/>
    <lineage>
        <taxon>Eukaryota</taxon>
        <taxon>Metazoa</taxon>
        <taxon>Chordata</taxon>
        <taxon>Craniata</taxon>
        <taxon>Vertebrata</taxon>
        <taxon>Euteleostomi</taxon>
        <taxon>Actinopterygii</taxon>
        <taxon>Neopterygii</taxon>
        <taxon>Teleostei</taxon>
        <taxon>Ostariophysi</taxon>
        <taxon>Cypriniformes</taxon>
        <taxon>Nemacheilidae</taxon>
        <taxon>Triplophysa</taxon>
    </lineage>
</organism>
<protein>
    <submittedName>
        <fullName evidence="1">Uncharacterized protein</fullName>
    </submittedName>
</protein>
<dbReference type="EMBL" id="SOYY01000014">
    <property type="protein sequence ID" value="KAA0712565.1"/>
    <property type="molecule type" value="Genomic_DNA"/>
</dbReference>
<sequence>MTTVVTNLNPAERETELTLDTITTLRYVPPPKQILPRAPIINFPTVIPATTLPAEASATPHDSFTEMLQNWQPLDEVPRVVWFEI</sequence>
<name>A0A5A9NTZ5_9TELE</name>
<dbReference type="AlphaFoldDB" id="A0A5A9NTZ5"/>
<gene>
    <name evidence="1" type="ORF">E1301_Tti023785</name>
</gene>
<evidence type="ECO:0000313" key="2">
    <source>
        <dbReference type="Proteomes" id="UP000324632"/>
    </source>
</evidence>
<dbReference type="Proteomes" id="UP000324632">
    <property type="component" value="Chromosome 14"/>
</dbReference>
<accession>A0A5A9NTZ5</accession>
<evidence type="ECO:0000313" key="1">
    <source>
        <dbReference type="EMBL" id="KAA0712565.1"/>
    </source>
</evidence>
<proteinExistence type="predicted"/>
<keyword evidence="2" id="KW-1185">Reference proteome</keyword>